<evidence type="ECO:0000313" key="4">
    <source>
        <dbReference type="Proteomes" id="UP000549343"/>
    </source>
</evidence>
<dbReference type="Proteomes" id="UP001501427">
    <property type="component" value="Unassembled WGS sequence"/>
</dbReference>
<gene>
    <name evidence="3" type="ORF">F4557_003188</name>
    <name evidence="2" type="ORF">GCM10009546_30160</name>
</gene>
<reference evidence="2" key="4">
    <citation type="submission" date="2023-12" db="EMBL/GenBank/DDBJ databases">
        <authorList>
            <person name="Sun Q."/>
            <person name="Inoue M."/>
        </authorList>
    </citation>
    <scope>NUCLEOTIDE SEQUENCE</scope>
    <source>
        <strain evidence="2">JCM 10667</strain>
    </source>
</reference>
<comment type="caution">
    <text evidence="3">The sequence shown here is derived from an EMBL/GenBank/DDBJ whole genome shotgun (WGS) entry which is preliminary data.</text>
</comment>
<dbReference type="Proteomes" id="UP000549343">
    <property type="component" value="Unassembled WGS sequence"/>
</dbReference>
<feature type="region of interest" description="Disordered" evidence="1">
    <location>
        <begin position="1"/>
        <end position="27"/>
    </location>
</feature>
<evidence type="ECO:0000256" key="1">
    <source>
        <dbReference type="SAM" id="MobiDB-lite"/>
    </source>
</evidence>
<evidence type="ECO:0000313" key="3">
    <source>
        <dbReference type="EMBL" id="MBB4774770.1"/>
    </source>
</evidence>
<dbReference type="InterPro" id="IPR036188">
    <property type="entry name" value="FAD/NAD-bd_sf"/>
</dbReference>
<organism evidence="3 4">
    <name type="scientific">Actinomadura livida</name>
    <dbReference type="NCBI Taxonomy" id="79909"/>
    <lineage>
        <taxon>Bacteria</taxon>
        <taxon>Bacillati</taxon>
        <taxon>Actinomycetota</taxon>
        <taxon>Actinomycetes</taxon>
        <taxon>Streptosporangiales</taxon>
        <taxon>Thermomonosporaceae</taxon>
        <taxon>Actinomadura</taxon>
    </lineage>
</organism>
<dbReference type="EMBL" id="BAAAHD010000025">
    <property type="protein sequence ID" value="GAA0565852.1"/>
    <property type="molecule type" value="Genomic_DNA"/>
</dbReference>
<evidence type="ECO:0000313" key="2">
    <source>
        <dbReference type="EMBL" id="GAA0565852.1"/>
    </source>
</evidence>
<sequence>MPGPTAGPVTGPARGGASAPGQPRAASAWSDESVAAAGLRAEDADFVTVGGGLAGFAVVDALRIRGVAAARIRVVSPQRRPFENLGRLIRTSQIRDDDPLRSDSGARADNVWGFPGYALHEAIGRRTLRPLWKVLTEPVGAEFYNPSPRQVARGLDREADRIGWYSMLVPGQAMLIRRRTEGGFFCLVHPADHSPPYVLRTRHLHLGTGYPALGYAPELIGYRLRHGEYFNAVNAYEPHEHVYQVLRRRAGTVLLRGAGITASRVLQRLIEDRDRSGRDVRILHLFRELDARPPGRHGPGPATEHGWRYQAFSFPKSAASGQQREELAAMTAAERSAWIAAMGGATTARRRLWRRQLDRARSAGCYRALGGEITLLEPSPRQGVRVLVARPGGDGPLRLDVDFLIDCTGMSPRLRDNPLLADLVDSGCAGVNAAGGLDVGPHFEVRGPGGGLADGPGRLYASGAIARGGHLATVDSFAGLVDAAQLICDDLAARGVCTPLGPACSAAAWVKWLAHRAP</sequence>
<reference evidence="3 4" key="3">
    <citation type="submission" date="2020-08" db="EMBL/GenBank/DDBJ databases">
        <title>Sequencing the genomes of 1000 actinobacteria strains.</title>
        <authorList>
            <person name="Klenk H.-P."/>
        </authorList>
    </citation>
    <scope>NUCLEOTIDE SEQUENCE [LARGE SCALE GENOMIC DNA]</scope>
    <source>
        <strain evidence="3 4">DSM 44772</strain>
    </source>
</reference>
<dbReference type="RefSeq" id="WP_184883633.1">
    <property type="nucleotide sequence ID" value="NZ_BAAAHD010000025.1"/>
</dbReference>
<accession>A0A7W7MYF5</accession>
<dbReference type="AlphaFoldDB" id="A0A7W7MYF5"/>
<dbReference type="SUPFAM" id="SSF51905">
    <property type="entry name" value="FAD/NAD(P)-binding domain"/>
    <property type="match status" value="1"/>
</dbReference>
<keyword evidence="5" id="KW-1185">Reference proteome</keyword>
<reference evidence="2" key="1">
    <citation type="journal article" date="2014" name="Int. J. Syst. Evol. Microbiol.">
        <title>Complete genome of a new Firmicutes species belonging to the dominant human colonic microbiota ('Ruminococcus bicirculans') reveals two chromosomes and a selective capacity to utilize plant glucans.</title>
        <authorList>
            <consortium name="NISC Comparative Sequencing Program"/>
            <person name="Wegmann U."/>
            <person name="Louis P."/>
            <person name="Goesmann A."/>
            <person name="Henrissat B."/>
            <person name="Duncan S.H."/>
            <person name="Flint H.J."/>
        </authorList>
    </citation>
    <scope>NUCLEOTIDE SEQUENCE</scope>
    <source>
        <strain evidence="2">JCM 10667</strain>
    </source>
</reference>
<protein>
    <submittedName>
        <fullName evidence="3">Uncharacterized protein</fullName>
    </submittedName>
</protein>
<name>A0A7W7MYF5_9ACTN</name>
<dbReference type="EMBL" id="JACHMV010000001">
    <property type="protein sequence ID" value="MBB4774770.1"/>
    <property type="molecule type" value="Genomic_DNA"/>
</dbReference>
<feature type="compositionally biased region" description="Low complexity" evidence="1">
    <location>
        <begin position="1"/>
        <end position="17"/>
    </location>
</feature>
<reference evidence="5" key="2">
    <citation type="journal article" date="2019" name="Int. J. Syst. Evol. Microbiol.">
        <title>The Global Catalogue of Microorganisms (GCM) 10K type strain sequencing project: providing services to taxonomists for standard genome sequencing and annotation.</title>
        <authorList>
            <consortium name="The Broad Institute Genomics Platform"/>
            <consortium name="The Broad Institute Genome Sequencing Center for Infectious Disease"/>
            <person name="Wu L."/>
            <person name="Ma J."/>
        </authorList>
    </citation>
    <scope>NUCLEOTIDE SEQUENCE [LARGE SCALE GENOMIC DNA]</scope>
    <source>
        <strain evidence="5">JCM 10667</strain>
    </source>
</reference>
<evidence type="ECO:0000313" key="5">
    <source>
        <dbReference type="Proteomes" id="UP001501427"/>
    </source>
</evidence>
<proteinExistence type="predicted"/>